<proteinExistence type="predicted"/>
<organism evidence="1 2">
    <name type="scientific">Zarea fungicola</name>
    <dbReference type="NCBI Taxonomy" id="93591"/>
    <lineage>
        <taxon>Eukaryota</taxon>
        <taxon>Fungi</taxon>
        <taxon>Dikarya</taxon>
        <taxon>Ascomycota</taxon>
        <taxon>Pezizomycotina</taxon>
        <taxon>Sordariomycetes</taxon>
        <taxon>Hypocreomycetidae</taxon>
        <taxon>Hypocreales</taxon>
        <taxon>Cordycipitaceae</taxon>
        <taxon>Zarea</taxon>
    </lineage>
</organism>
<dbReference type="EMBL" id="JANJQO010000639">
    <property type="protein sequence ID" value="KAJ2975961.1"/>
    <property type="molecule type" value="Genomic_DNA"/>
</dbReference>
<evidence type="ECO:0000313" key="2">
    <source>
        <dbReference type="Proteomes" id="UP001143910"/>
    </source>
</evidence>
<sequence>MPAGIRSANGIDTALLNALFWESEKCATVMDRLSHLRRVLSREAQKELNDVRNEIDSTRRAMLSFADLFPLHTASIHAFLNHIDMALPSVSKSLDDIQVLCNGRGRFTDERWDYLYEVMFNGSGRKFEVEKRFSYYAKFFDILSEGITESHKFDWKKAERLRLVIMDLREENGQGESTQMEPNHSLVTFPLTPSPFKDIPTEFTTVFFPFNQLPAARSRSKAYIKHWAEEAVERTPPFWTLFGKEGQSESFGPYLYWDAIGIPEKSKLLFRRSFRNEELSFSVYTNYNDKLPYVLLRTAVDNIPYYECRPLHELRIMRSDTKLHLSRWSVRQRTFVHWAVLHFKIFEELVVIHCTLLSLKAQTSYRPQPISNDEAVFRDDERIWEKDIKDGGVRHKLAIYRDHLTGTKRLYACVAAGERLPAYTPAWTIFFTNRKARPHMEYVGDNKLIIYDTTLYTFGDRYLTAKHDARHFEINFRHKDDARTLKHLFDESYRAMKRHSM</sequence>
<protein>
    <submittedName>
        <fullName evidence="1">Uncharacterized protein</fullName>
    </submittedName>
</protein>
<gene>
    <name evidence="1" type="ORF">NQ176_g5223</name>
</gene>
<dbReference type="Proteomes" id="UP001143910">
    <property type="component" value="Unassembled WGS sequence"/>
</dbReference>
<reference evidence="1" key="1">
    <citation type="submission" date="2022-08" db="EMBL/GenBank/DDBJ databases">
        <title>Genome Sequence of Lecanicillium fungicola.</title>
        <authorList>
            <person name="Buettner E."/>
        </authorList>
    </citation>
    <scope>NUCLEOTIDE SEQUENCE</scope>
    <source>
        <strain evidence="1">Babe33</strain>
    </source>
</reference>
<evidence type="ECO:0000313" key="1">
    <source>
        <dbReference type="EMBL" id="KAJ2975961.1"/>
    </source>
</evidence>
<comment type="caution">
    <text evidence="1">The sequence shown here is derived from an EMBL/GenBank/DDBJ whole genome shotgun (WGS) entry which is preliminary data.</text>
</comment>
<accession>A0ACC1NAS7</accession>
<name>A0ACC1NAS7_9HYPO</name>
<keyword evidence="2" id="KW-1185">Reference proteome</keyword>